<evidence type="ECO:0000259" key="5">
    <source>
        <dbReference type="Pfam" id="PF13458"/>
    </source>
</evidence>
<dbReference type="PANTHER" id="PTHR30483">
    <property type="entry name" value="LEUCINE-SPECIFIC-BINDING PROTEIN"/>
    <property type="match status" value="1"/>
</dbReference>
<keyword evidence="4" id="KW-0029">Amino-acid transport</keyword>
<dbReference type="OrthoDB" id="9783240at2"/>
<dbReference type="InterPro" id="IPR051010">
    <property type="entry name" value="BCAA_transport"/>
</dbReference>
<feature type="domain" description="Leucine-binding protein" evidence="5">
    <location>
        <begin position="39"/>
        <end position="375"/>
    </location>
</feature>
<evidence type="ECO:0000256" key="2">
    <source>
        <dbReference type="ARBA" id="ARBA00022448"/>
    </source>
</evidence>
<keyword evidence="2" id="KW-0813">Transport</keyword>
<evidence type="ECO:0000256" key="3">
    <source>
        <dbReference type="ARBA" id="ARBA00022729"/>
    </source>
</evidence>
<dbReference type="GO" id="GO:0006865">
    <property type="term" value="P:amino acid transport"/>
    <property type="evidence" value="ECO:0007669"/>
    <property type="project" value="UniProtKB-KW"/>
</dbReference>
<dbReference type="Pfam" id="PF13458">
    <property type="entry name" value="Peripla_BP_6"/>
    <property type="match status" value="1"/>
</dbReference>
<dbReference type="AlphaFoldDB" id="A0A3N1VFP7"/>
<evidence type="ECO:0000256" key="1">
    <source>
        <dbReference type="ARBA" id="ARBA00010062"/>
    </source>
</evidence>
<dbReference type="SUPFAM" id="SSF53822">
    <property type="entry name" value="Periplasmic binding protein-like I"/>
    <property type="match status" value="1"/>
</dbReference>
<dbReference type="PRINTS" id="PR00337">
    <property type="entry name" value="LEUILEVALBP"/>
</dbReference>
<dbReference type="PANTHER" id="PTHR30483:SF6">
    <property type="entry name" value="PERIPLASMIC BINDING PROTEIN OF ABC TRANSPORTER FOR NATURAL AMINO ACIDS"/>
    <property type="match status" value="1"/>
</dbReference>
<proteinExistence type="inferred from homology"/>
<evidence type="ECO:0000313" key="6">
    <source>
        <dbReference type="EMBL" id="ROR01693.1"/>
    </source>
</evidence>
<dbReference type="InterPro" id="IPR028082">
    <property type="entry name" value="Peripla_BP_I"/>
</dbReference>
<comment type="similarity">
    <text evidence="1">Belongs to the leucine-binding protein family.</text>
</comment>
<accession>A0A3N1VFP7</accession>
<organism evidence="6 7">
    <name type="scientific">Desulfosoma caldarium</name>
    <dbReference type="NCBI Taxonomy" id="610254"/>
    <lineage>
        <taxon>Bacteria</taxon>
        <taxon>Pseudomonadati</taxon>
        <taxon>Thermodesulfobacteriota</taxon>
        <taxon>Syntrophobacteria</taxon>
        <taxon>Syntrophobacterales</taxon>
        <taxon>Syntrophobacteraceae</taxon>
        <taxon>Desulfosoma</taxon>
    </lineage>
</organism>
<evidence type="ECO:0000256" key="4">
    <source>
        <dbReference type="ARBA" id="ARBA00022970"/>
    </source>
</evidence>
<gene>
    <name evidence="6" type="ORF">EDC27_0875</name>
</gene>
<dbReference type="InterPro" id="IPR028081">
    <property type="entry name" value="Leu-bd"/>
</dbReference>
<protein>
    <submittedName>
        <fullName evidence="6">Amino acid/amide ABC transporter substrate-binding protein (HAAT family)</fullName>
    </submittedName>
</protein>
<sequence length="385" mass="41990">MRVVNKAQKRKRSLDTAGRKSLGLMLALVLTLWGCHKEPIRLGLAGVITGPWADLGIHARNGARLAVEEINRRGGVSGRVLELLVQNDEGTLEGAKRARELLVAQGASVIIGHMLSTQCLDALPELERIGVPLFSPVASSALLTGKKDLFFRLRPDSQAPANFLARHLITRGLDRVGILYDATNPGYTEPWVSALTQTLESLGGHVVLTKGFSRLEKGTEVSLAEAVLEKEPRAVVLVASAQETAQLLVAMRRAKIQSSFFGVGWAQTDRLITEAGRAAEFLILATNDPPLEEVPEAAEFVHAYRERFGMAPNFAAARSYDTVRFLVQALESVGGRPERLRKALAESREFHGLFGRLTMDAYGDVHGESYLVGVRDGRFVKLAPQ</sequence>
<keyword evidence="7" id="KW-1185">Reference proteome</keyword>
<reference evidence="6 7" key="1">
    <citation type="submission" date="2018-11" db="EMBL/GenBank/DDBJ databases">
        <title>Genomic Encyclopedia of Type Strains, Phase IV (KMG-IV): sequencing the most valuable type-strain genomes for metagenomic binning, comparative biology and taxonomic classification.</title>
        <authorList>
            <person name="Goeker M."/>
        </authorList>
    </citation>
    <scope>NUCLEOTIDE SEQUENCE [LARGE SCALE GENOMIC DNA]</scope>
    <source>
        <strain evidence="6 7">DSM 22027</strain>
    </source>
</reference>
<evidence type="ECO:0000313" key="7">
    <source>
        <dbReference type="Proteomes" id="UP000276223"/>
    </source>
</evidence>
<dbReference type="Proteomes" id="UP000276223">
    <property type="component" value="Unassembled WGS sequence"/>
</dbReference>
<dbReference type="EMBL" id="RJVA01000010">
    <property type="protein sequence ID" value="ROR01693.1"/>
    <property type="molecule type" value="Genomic_DNA"/>
</dbReference>
<dbReference type="Gene3D" id="3.40.50.2300">
    <property type="match status" value="2"/>
</dbReference>
<dbReference type="InterPro" id="IPR000709">
    <property type="entry name" value="Leu_Ile_Val-bd"/>
</dbReference>
<name>A0A3N1VFP7_9BACT</name>
<comment type="caution">
    <text evidence="6">The sequence shown here is derived from an EMBL/GenBank/DDBJ whole genome shotgun (WGS) entry which is preliminary data.</text>
</comment>
<dbReference type="RefSeq" id="WP_123289399.1">
    <property type="nucleotide sequence ID" value="NZ_RJVA01000010.1"/>
</dbReference>
<keyword evidence="3" id="KW-0732">Signal</keyword>